<keyword evidence="1" id="KW-0732">Signal</keyword>
<reference evidence="2" key="1">
    <citation type="submission" date="2016-11" db="EMBL/GenBank/DDBJ databases">
        <authorList>
            <person name="Jaros S."/>
            <person name="Januszkiewicz K."/>
            <person name="Wedrychowicz H."/>
        </authorList>
    </citation>
    <scope>NUCLEOTIDE SEQUENCE [LARGE SCALE GENOMIC DNA]</scope>
    <source>
        <strain evidence="2">Y48</strain>
    </source>
</reference>
<sequence>MKKTIISAARVAAAGVSGLAFVAIVGSGAAQAAPQDCVVERDLFGASAVCQPDGGSNYVLRVECFGLYASGPFPLYGIGPYHSLSYPFTPSGERVGAACTGMGPGVVAVTTNAYVEVYQG</sequence>
<evidence type="ECO:0000313" key="3">
    <source>
        <dbReference type="Proteomes" id="UP000183810"/>
    </source>
</evidence>
<dbReference type="RefSeq" id="WP_167659891.1">
    <property type="nucleotide sequence ID" value="NZ_CP018082.1"/>
</dbReference>
<keyword evidence="3" id="KW-1185">Reference proteome</keyword>
<feature type="signal peptide" evidence="1">
    <location>
        <begin position="1"/>
        <end position="32"/>
    </location>
</feature>
<evidence type="ECO:0000256" key="1">
    <source>
        <dbReference type="SAM" id="SignalP"/>
    </source>
</evidence>
<gene>
    <name evidence="2" type="ORF">BOX37_03340</name>
</gene>
<dbReference type="Proteomes" id="UP000183810">
    <property type="component" value="Chromosome"/>
</dbReference>
<name>A0A1J0VM95_9NOCA</name>
<proteinExistence type="predicted"/>
<evidence type="ECO:0000313" key="2">
    <source>
        <dbReference type="EMBL" id="APE33156.1"/>
    </source>
</evidence>
<dbReference type="EMBL" id="CP018082">
    <property type="protein sequence ID" value="APE33156.1"/>
    <property type="molecule type" value="Genomic_DNA"/>
</dbReference>
<dbReference type="KEGG" id="nsl:BOX37_03340"/>
<organism evidence="2 3">
    <name type="scientific">Nocardia mangyaensis</name>
    <dbReference type="NCBI Taxonomy" id="2213200"/>
    <lineage>
        <taxon>Bacteria</taxon>
        <taxon>Bacillati</taxon>
        <taxon>Actinomycetota</taxon>
        <taxon>Actinomycetes</taxon>
        <taxon>Mycobacteriales</taxon>
        <taxon>Nocardiaceae</taxon>
        <taxon>Nocardia</taxon>
    </lineage>
</organism>
<feature type="chain" id="PRO_5012136469" evidence="1">
    <location>
        <begin position="33"/>
        <end position="120"/>
    </location>
</feature>
<dbReference type="AlphaFoldDB" id="A0A1J0VM95"/>
<protein>
    <submittedName>
        <fullName evidence="2">Uncharacterized protein</fullName>
    </submittedName>
</protein>
<accession>A0A1J0VM95</accession>